<accession>A0ABQ1S9N0</accession>
<proteinExistence type="predicted"/>
<keyword evidence="2" id="KW-1185">Reference proteome</keyword>
<reference evidence="2" key="1">
    <citation type="journal article" date="2019" name="Int. J. Syst. Evol. Microbiol.">
        <title>The Global Catalogue of Microorganisms (GCM) 10K type strain sequencing project: providing services to taxonomists for standard genome sequencing and annotation.</title>
        <authorList>
            <consortium name="The Broad Institute Genomics Platform"/>
            <consortium name="The Broad Institute Genome Sequencing Center for Infectious Disease"/>
            <person name="Wu L."/>
            <person name="Ma J."/>
        </authorList>
    </citation>
    <scope>NUCLEOTIDE SEQUENCE [LARGE SCALE GENOMIC DNA]</scope>
    <source>
        <strain evidence="2">CGMCC 1.11013</strain>
    </source>
</reference>
<protein>
    <submittedName>
        <fullName evidence="1">Uncharacterized protein</fullName>
    </submittedName>
</protein>
<organism evidence="1 2">
    <name type="scientific">Caballeronia grimmiae</name>
    <dbReference type="NCBI Taxonomy" id="1071679"/>
    <lineage>
        <taxon>Bacteria</taxon>
        <taxon>Pseudomonadati</taxon>
        <taxon>Pseudomonadota</taxon>
        <taxon>Betaproteobacteria</taxon>
        <taxon>Burkholderiales</taxon>
        <taxon>Burkholderiaceae</taxon>
        <taxon>Caballeronia</taxon>
    </lineage>
</organism>
<gene>
    <name evidence="1" type="ORF">GCM10010985_59600</name>
</gene>
<dbReference type="RefSeq" id="WP_167569277.1">
    <property type="nucleotide sequence ID" value="NZ_BMEG01000018.1"/>
</dbReference>
<comment type="caution">
    <text evidence="1">The sequence shown here is derived from an EMBL/GenBank/DDBJ whole genome shotgun (WGS) entry which is preliminary data.</text>
</comment>
<sequence length="84" mass="9614">MKNTYRFLAGVILVGEHFQETEFAWTKYAKSHWRGAERGVPTQASALTPEPNCALHRNGSQFLANRLCTRCSEPPLELRLRRTP</sequence>
<dbReference type="EMBL" id="BMEG01000018">
    <property type="protein sequence ID" value="GGD96949.1"/>
    <property type="molecule type" value="Genomic_DNA"/>
</dbReference>
<dbReference type="Proteomes" id="UP000597138">
    <property type="component" value="Unassembled WGS sequence"/>
</dbReference>
<evidence type="ECO:0000313" key="2">
    <source>
        <dbReference type="Proteomes" id="UP000597138"/>
    </source>
</evidence>
<evidence type="ECO:0000313" key="1">
    <source>
        <dbReference type="EMBL" id="GGD96949.1"/>
    </source>
</evidence>
<name>A0ABQ1S9N0_9BURK</name>